<comment type="caution">
    <text evidence="7">The sequence shown here is derived from an EMBL/GenBank/DDBJ whole genome shotgun (WGS) entry which is preliminary data.</text>
</comment>
<evidence type="ECO:0000256" key="3">
    <source>
        <dbReference type="ARBA" id="ARBA00023169"/>
    </source>
</evidence>
<keyword evidence="9" id="KW-1185">Reference proteome</keyword>
<dbReference type="EMBL" id="JACICE010000002">
    <property type="protein sequence ID" value="MBB3775826.1"/>
    <property type="molecule type" value="Genomic_DNA"/>
</dbReference>
<reference evidence="7 8" key="1">
    <citation type="submission" date="2019-12" db="EMBL/GenBank/DDBJ databases">
        <title>Genomic-based taxomic classification of the family Erythrobacteraceae.</title>
        <authorList>
            <person name="Xu L."/>
        </authorList>
    </citation>
    <scope>NUCLEOTIDE SEQUENCE [LARGE SCALE GENOMIC DNA]</scope>
    <source>
        <strain evidence="7 8">JCM 10282</strain>
    </source>
</reference>
<evidence type="ECO:0000313" key="6">
    <source>
        <dbReference type="EMBL" id="MBB3775826.1"/>
    </source>
</evidence>
<dbReference type="AlphaFoldDB" id="A0A6I4UJN0"/>
<reference evidence="6 9" key="2">
    <citation type="submission" date="2020-08" db="EMBL/GenBank/DDBJ databases">
        <title>Genomic Encyclopedia of Type Strains, Phase IV (KMG-IV): sequencing the most valuable type-strain genomes for metagenomic binning, comparative biology and taxonomic classification.</title>
        <authorList>
            <person name="Goeker M."/>
        </authorList>
    </citation>
    <scope>NUCLEOTIDE SEQUENCE [LARGE SCALE GENOMIC DNA]</scope>
    <source>
        <strain evidence="6 9">DSM 8510</strain>
    </source>
</reference>
<dbReference type="Pfam" id="PF11380">
    <property type="entry name" value="Stealth_CR2"/>
    <property type="match status" value="1"/>
</dbReference>
<dbReference type="PANTHER" id="PTHR24045:SF0">
    <property type="entry name" value="N-ACETYLGLUCOSAMINE-1-PHOSPHOTRANSFERASE SUBUNITS ALPHA_BETA"/>
    <property type="match status" value="1"/>
</dbReference>
<dbReference type="Pfam" id="PF17101">
    <property type="entry name" value="Stealth_CR1"/>
    <property type="match status" value="1"/>
</dbReference>
<dbReference type="OrthoDB" id="9776077at2"/>
<dbReference type="PANTHER" id="PTHR24045">
    <property type="match status" value="1"/>
</dbReference>
<dbReference type="Proteomes" id="UP000430021">
    <property type="component" value="Unassembled WGS sequence"/>
</dbReference>
<name>A0A6I4UJN0_9SPHN</name>
<sequence>MHSFNSAARIDAVITWVDGDDPVHSAKRQHYQPQAPRNANAVNPHRWACNDELSYCLRSIANHAPWIARIWIISDAQTPDLSALPAELTERIAIVDHSILFAGHESALPTFNSMAIETLLWRIPGLAERFVYFNDDVFLTGPLAPGDVFCDDAPVLRGAWVDQREIAADPASRDDPALLNALTQINAANLAGFGAERMFRAAHVVHPMRRSVLARLYDQHHPAFLANIDHRFRCVSQFLPQGLHNHACIAAAEAVVQSAEDHLHLRTGAVLDYPLPQVRAYLARALSPQFKFLCVNDLPQVEAVIPDTRDWIERAIAA</sequence>
<evidence type="ECO:0000256" key="2">
    <source>
        <dbReference type="ARBA" id="ARBA00022679"/>
    </source>
</evidence>
<evidence type="ECO:0000259" key="4">
    <source>
        <dbReference type="Pfam" id="PF11380"/>
    </source>
</evidence>
<dbReference type="EMBL" id="WTYB01000002">
    <property type="protein sequence ID" value="MXP39082.1"/>
    <property type="molecule type" value="Genomic_DNA"/>
</dbReference>
<accession>A0A6I4UJN0</accession>
<dbReference type="GO" id="GO:0000271">
    <property type="term" value="P:polysaccharide biosynthetic process"/>
    <property type="evidence" value="ECO:0007669"/>
    <property type="project" value="UniProtKB-KW"/>
</dbReference>
<gene>
    <name evidence="6" type="ORF">FHS52_001795</name>
    <name evidence="7" type="ORF">GRI59_10735</name>
</gene>
<evidence type="ECO:0000256" key="1">
    <source>
        <dbReference type="ARBA" id="ARBA00007583"/>
    </source>
</evidence>
<evidence type="ECO:0000259" key="5">
    <source>
        <dbReference type="Pfam" id="PF17101"/>
    </source>
</evidence>
<dbReference type="RefSeq" id="WP_160761158.1">
    <property type="nucleotide sequence ID" value="NZ_BAAADZ010000010.1"/>
</dbReference>
<dbReference type="InterPro" id="IPR021520">
    <property type="entry name" value="Stealth_CR2"/>
</dbReference>
<dbReference type="GO" id="GO:0016772">
    <property type="term" value="F:transferase activity, transferring phosphorus-containing groups"/>
    <property type="evidence" value="ECO:0007669"/>
    <property type="project" value="InterPro"/>
</dbReference>
<organism evidence="7 8">
    <name type="scientific">Erythrobacter ramosus</name>
    <dbReference type="NCBI Taxonomy" id="35811"/>
    <lineage>
        <taxon>Bacteria</taxon>
        <taxon>Pseudomonadati</taxon>
        <taxon>Pseudomonadota</taxon>
        <taxon>Alphaproteobacteria</taxon>
        <taxon>Sphingomonadales</taxon>
        <taxon>Erythrobacteraceae</taxon>
        <taxon>Erythrobacter/Porphyrobacter group</taxon>
        <taxon>Erythrobacter</taxon>
    </lineage>
</organism>
<keyword evidence="3" id="KW-0270">Exopolysaccharide synthesis</keyword>
<dbReference type="InterPro" id="IPR031358">
    <property type="entry name" value="Stealth_CR1"/>
</dbReference>
<keyword evidence="2" id="KW-0808">Transferase</keyword>
<evidence type="ECO:0000313" key="9">
    <source>
        <dbReference type="Proteomes" id="UP000548685"/>
    </source>
</evidence>
<dbReference type="Proteomes" id="UP000548685">
    <property type="component" value="Unassembled WGS sequence"/>
</dbReference>
<protein>
    <submittedName>
        <fullName evidence="7">Uncharacterized protein</fullName>
    </submittedName>
</protein>
<feature type="domain" description="Stealth protein CR2 conserved region 2" evidence="4">
    <location>
        <begin position="47"/>
        <end position="150"/>
    </location>
</feature>
<proteinExistence type="inferred from homology"/>
<dbReference type="InterPro" id="IPR047141">
    <property type="entry name" value="Stealth"/>
</dbReference>
<feature type="domain" description="Stealth protein CR1 conserved region 1" evidence="5">
    <location>
        <begin position="9"/>
        <end position="31"/>
    </location>
</feature>
<evidence type="ECO:0000313" key="8">
    <source>
        <dbReference type="Proteomes" id="UP000430021"/>
    </source>
</evidence>
<comment type="similarity">
    <text evidence="1">Belongs to the stealth family.</text>
</comment>
<evidence type="ECO:0000313" key="7">
    <source>
        <dbReference type="EMBL" id="MXP39082.1"/>
    </source>
</evidence>